<dbReference type="Proteomes" id="UP000828390">
    <property type="component" value="Unassembled WGS sequence"/>
</dbReference>
<evidence type="ECO:0000313" key="2">
    <source>
        <dbReference type="Proteomes" id="UP000828390"/>
    </source>
</evidence>
<dbReference type="AlphaFoldDB" id="A0A9D4LAA1"/>
<name>A0A9D4LAA1_DREPO</name>
<protein>
    <submittedName>
        <fullName evidence="1">Uncharacterized protein</fullName>
    </submittedName>
</protein>
<organism evidence="1 2">
    <name type="scientific">Dreissena polymorpha</name>
    <name type="common">Zebra mussel</name>
    <name type="synonym">Mytilus polymorpha</name>
    <dbReference type="NCBI Taxonomy" id="45954"/>
    <lineage>
        <taxon>Eukaryota</taxon>
        <taxon>Metazoa</taxon>
        <taxon>Spiralia</taxon>
        <taxon>Lophotrochozoa</taxon>
        <taxon>Mollusca</taxon>
        <taxon>Bivalvia</taxon>
        <taxon>Autobranchia</taxon>
        <taxon>Heteroconchia</taxon>
        <taxon>Euheterodonta</taxon>
        <taxon>Imparidentia</taxon>
        <taxon>Neoheterodontei</taxon>
        <taxon>Myida</taxon>
        <taxon>Dreissenoidea</taxon>
        <taxon>Dreissenidae</taxon>
        <taxon>Dreissena</taxon>
    </lineage>
</organism>
<reference evidence="1" key="1">
    <citation type="journal article" date="2019" name="bioRxiv">
        <title>The Genome of the Zebra Mussel, Dreissena polymorpha: A Resource for Invasive Species Research.</title>
        <authorList>
            <person name="McCartney M.A."/>
            <person name="Auch B."/>
            <person name="Kono T."/>
            <person name="Mallez S."/>
            <person name="Zhang Y."/>
            <person name="Obille A."/>
            <person name="Becker A."/>
            <person name="Abrahante J.E."/>
            <person name="Garbe J."/>
            <person name="Badalamenti J.P."/>
            <person name="Herman A."/>
            <person name="Mangelson H."/>
            <person name="Liachko I."/>
            <person name="Sullivan S."/>
            <person name="Sone E.D."/>
            <person name="Koren S."/>
            <person name="Silverstein K.A.T."/>
            <person name="Beckman K.B."/>
            <person name="Gohl D.M."/>
        </authorList>
    </citation>
    <scope>NUCLEOTIDE SEQUENCE</scope>
    <source>
        <strain evidence="1">Duluth1</strain>
        <tissue evidence="1">Whole animal</tissue>
    </source>
</reference>
<keyword evidence="2" id="KW-1185">Reference proteome</keyword>
<proteinExistence type="predicted"/>
<reference evidence="1" key="2">
    <citation type="submission" date="2020-11" db="EMBL/GenBank/DDBJ databases">
        <authorList>
            <person name="McCartney M.A."/>
            <person name="Auch B."/>
            <person name="Kono T."/>
            <person name="Mallez S."/>
            <person name="Becker A."/>
            <person name="Gohl D.M."/>
            <person name="Silverstein K.A.T."/>
            <person name="Koren S."/>
            <person name="Bechman K.B."/>
            <person name="Herman A."/>
            <person name="Abrahante J.E."/>
            <person name="Garbe J."/>
        </authorList>
    </citation>
    <scope>NUCLEOTIDE SEQUENCE</scope>
    <source>
        <strain evidence="1">Duluth1</strain>
        <tissue evidence="1">Whole animal</tissue>
    </source>
</reference>
<evidence type="ECO:0000313" key="1">
    <source>
        <dbReference type="EMBL" id="KAH3854885.1"/>
    </source>
</evidence>
<dbReference type="EMBL" id="JAIWYP010000003">
    <property type="protein sequence ID" value="KAH3854885.1"/>
    <property type="molecule type" value="Genomic_DNA"/>
</dbReference>
<accession>A0A9D4LAA1</accession>
<comment type="caution">
    <text evidence="1">The sequence shown here is derived from an EMBL/GenBank/DDBJ whole genome shotgun (WGS) entry which is preliminary data.</text>
</comment>
<sequence length="80" mass="8993">MVHTTGKIRVRPAAFYMWFLKHPVGGLDRNDTGVLRSKDVGHIVSTCFKRRSQCFNIIRSTVGVAGCLENTFTRSSCVFD</sequence>
<gene>
    <name evidence="1" type="ORF">DPMN_097443</name>
</gene>